<organism evidence="10 13">
    <name type="scientific">Myxococcus fulvus</name>
    <dbReference type="NCBI Taxonomy" id="33"/>
    <lineage>
        <taxon>Bacteria</taxon>
        <taxon>Pseudomonadati</taxon>
        <taxon>Myxococcota</taxon>
        <taxon>Myxococcia</taxon>
        <taxon>Myxococcales</taxon>
        <taxon>Cystobacterineae</taxon>
        <taxon>Myxococcaceae</taxon>
        <taxon>Myxococcus</taxon>
    </lineage>
</organism>
<dbReference type="RefSeq" id="WP_074958773.1">
    <property type="nucleotide sequence ID" value="NZ_BJXR01000045.1"/>
</dbReference>
<evidence type="ECO:0000313" key="11">
    <source>
        <dbReference type="EMBL" id="SEU39562.1"/>
    </source>
</evidence>
<dbReference type="Proteomes" id="UP000183760">
    <property type="component" value="Unassembled WGS sequence"/>
</dbReference>
<name>A0A511TDL8_MYXFU</name>
<keyword evidence="4 7" id="KW-0547">Nucleotide-binding</keyword>
<keyword evidence="12" id="KW-1185">Reference proteome</keyword>
<feature type="region of interest" description="Disordered" evidence="8">
    <location>
        <begin position="576"/>
        <end position="597"/>
    </location>
</feature>
<evidence type="ECO:0000256" key="5">
    <source>
        <dbReference type="ARBA" id="ARBA00022777"/>
    </source>
</evidence>
<keyword evidence="6 7" id="KW-0067">ATP-binding</keyword>
<evidence type="ECO:0000256" key="1">
    <source>
        <dbReference type="ARBA" id="ARBA00012513"/>
    </source>
</evidence>
<evidence type="ECO:0000256" key="8">
    <source>
        <dbReference type="SAM" id="MobiDB-lite"/>
    </source>
</evidence>
<evidence type="ECO:0000313" key="10">
    <source>
        <dbReference type="EMBL" id="GEN11268.1"/>
    </source>
</evidence>
<reference evidence="11 12" key="1">
    <citation type="submission" date="2016-10" db="EMBL/GenBank/DDBJ databases">
        <authorList>
            <person name="Varghese N."/>
            <person name="Submissions S."/>
        </authorList>
    </citation>
    <scope>NUCLEOTIDE SEQUENCE [LARGE SCALE GENOMIC DNA]</scope>
    <source>
        <strain evidence="11 12">DSM 16525</strain>
    </source>
</reference>
<feature type="compositionally biased region" description="Low complexity" evidence="8">
    <location>
        <begin position="436"/>
        <end position="451"/>
    </location>
</feature>
<dbReference type="PROSITE" id="PS50011">
    <property type="entry name" value="PROTEIN_KINASE_DOM"/>
    <property type="match status" value="1"/>
</dbReference>
<dbReference type="PROSITE" id="PS00108">
    <property type="entry name" value="PROTEIN_KINASE_ST"/>
    <property type="match status" value="1"/>
</dbReference>
<feature type="region of interest" description="Disordered" evidence="8">
    <location>
        <begin position="359"/>
        <end position="456"/>
    </location>
</feature>
<accession>A0A511TDL8</accession>
<feature type="compositionally biased region" description="Low complexity" evidence="8">
    <location>
        <begin position="367"/>
        <end position="382"/>
    </location>
</feature>
<dbReference type="Proteomes" id="UP000321514">
    <property type="component" value="Unassembled WGS sequence"/>
</dbReference>
<dbReference type="InterPro" id="IPR000719">
    <property type="entry name" value="Prot_kinase_dom"/>
</dbReference>
<evidence type="ECO:0000256" key="2">
    <source>
        <dbReference type="ARBA" id="ARBA00022527"/>
    </source>
</evidence>
<dbReference type="GO" id="GO:0004674">
    <property type="term" value="F:protein serine/threonine kinase activity"/>
    <property type="evidence" value="ECO:0007669"/>
    <property type="project" value="UniProtKB-KW"/>
</dbReference>
<evidence type="ECO:0000313" key="13">
    <source>
        <dbReference type="Proteomes" id="UP000321514"/>
    </source>
</evidence>
<dbReference type="EC" id="2.7.11.1" evidence="1"/>
<dbReference type="FunFam" id="1.10.510.10:FF:000021">
    <property type="entry name" value="Serine/threonine protein kinase"/>
    <property type="match status" value="1"/>
</dbReference>
<proteinExistence type="predicted"/>
<dbReference type="AlphaFoldDB" id="A0A511TDL8"/>
<comment type="caution">
    <text evidence="10">The sequence shown here is derived from an EMBL/GenBank/DDBJ whole genome shotgun (WGS) entry which is preliminary data.</text>
</comment>
<dbReference type="EMBL" id="BJXR01000045">
    <property type="protein sequence ID" value="GEN11268.1"/>
    <property type="molecule type" value="Genomic_DNA"/>
</dbReference>
<dbReference type="GO" id="GO:0005524">
    <property type="term" value="F:ATP binding"/>
    <property type="evidence" value="ECO:0007669"/>
    <property type="project" value="UniProtKB-UniRule"/>
</dbReference>
<sequence length="684" mass="73133">MNTSEKTRGERAPRGRDSLVSTQVNDFVIEERIGEGGMGVVYRAVHPLIGKQVAIKVLRAENVTQQQVERLLIEARSVNAIRHPGIIDIFGFGTLPDGRPYIIMELLRGQSLAALLQQNTRLDPNTTVWILDQMLSALGAAHEAGVVHRDLKPGNVFLAQGLDGTRTVKLVDFGIAKLMRSADGPTTVDGTILGTPEYMAPEQVRGTTVSFATDLYATGVMAFHMLTGERPFKGEQLQVLFAHIEQPPPLPSSRVPGLPAEFDTLILHLLAKDPALRPESAEAVRQALQRIPPTVLSAPATVPLTAPLTVPESRTKTTASQVRPVLPVRRRTQVLTWAVGGAVITGVALGGFFLGSRQSNGAPSPEPVSAAAPQAAPVAEAPAPTPVPAPSKPVAAETAPTAGVAQAQPSVPTQDAPEPSRPAALDETTAATGTKAPEQAGTAAPEATARATGKKAERPALVGVGGEVVPASAHKQQAVVPAVMPRHPEAFLVRSAKVPLDAALLQRVYLLEERYLKQTSDSGRSTEFEKQLERLHARALGAKTRSEVTQVSTALATQGKRLSTLLASRSASDITSKPLLEELSPQPAPPPEPKVELRAPGPRILALLTTPELTPSDDRLARRFINLKAVYLDRASKHEYPTRIEDLLVRIHGLAMKAETATERMDVHRALDGWKEVLDEATPK</sequence>
<evidence type="ECO:0000256" key="4">
    <source>
        <dbReference type="ARBA" id="ARBA00022741"/>
    </source>
</evidence>
<dbReference type="SUPFAM" id="SSF56112">
    <property type="entry name" value="Protein kinase-like (PK-like)"/>
    <property type="match status" value="1"/>
</dbReference>
<evidence type="ECO:0000259" key="9">
    <source>
        <dbReference type="PROSITE" id="PS50011"/>
    </source>
</evidence>
<gene>
    <name evidence="10" type="ORF">MFU01_63050</name>
    <name evidence="11" type="ORF">SAMN05443572_114117</name>
</gene>
<feature type="domain" description="Protein kinase" evidence="9">
    <location>
        <begin position="27"/>
        <end position="295"/>
    </location>
</feature>
<dbReference type="STRING" id="1334629.MFUL124B02_43010"/>
<keyword evidence="2 11" id="KW-0723">Serine/threonine-protein kinase</keyword>
<dbReference type="CDD" id="cd14014">
    <property type="entry name" value="STKc_PknB_like"/>
    <property type="match status" value="1"/>
</dbReference>
<evidence type="ECO:0000256" key="3">
    <source>
        <dbReference type="ARBA" id="ARBA00022679"/>
    </source>
</evidence>
<dbReference type="Gene3D" id="3.30.200.20">
    <property type="entry name" value="Phosphorylase Kinase, domain 1"/>
    <property type="match status" value="1"/>
</dbReference>
<dbReference type="OrthoDB" id="9801841at2"/>
<dbReference type="SMART" id="SM00220">
    <property type="entry name" value="S_TKc"/>
    <property type="match status" value="1"/>
</dbReference>
<protein>
    <recommendedName>
        <fullName evidence="1">non-specific serine/threonine protein kinase</fullName>
        <ecNumber evidence="1">2.7.11.1</ecNumber>
    </recommendedName>
</protein>
<feature type="binding site" evidence="7">
    <location>
        <position position="56"/>
    </location>
    <ligand>
        <name>ATP</name>
        <dbReference type="ChEBI" id="CHEBI:30616"/>
    </ligand>
</feature>
<dbReference type="InterPro" id="IPR017441">
    <property type="entry name" value="Protein_kinase_ATP_BS"/>
</dbReference>
<dbReference type="Pfam" id="PF00069">
    <property type="entry name" value="Pkinase"/>
    <property type="match status" value="1"/>
</dbReference>
<dbReference type="InterPro" id="IPR008271">
    <property type="entry name" value="Ser/Thr_kinase_AS"/>
</dbReference>
<dbReference type="PROSITE" id="PS00107">
    <property type="entry name" value="PROTEIN_KINASE_ATP"/>
    <property type="match status" value="1"/>
</dbReference>
<evidence type="ECO:0000256" key="7">
    <source>
        <dbReference type="PROSITE-ProRule" id="PRU10141"/>
    </source>
</evidence>
<dbReference type="InterPro" id="IPR011009">
    <property type="entry name" value="Kinase-like_dom_sf"/>
</dbReference>
<dbReference type="PANTHER" id="PTHR43289">
    <property type="entry name" value="MITOGEN-ACTIVATED PROTEIN KINASE KINASE KINASE 20-RELATED"/>
    <property type="match status" value="1"/>
</dbReference>
<keyword evidence="3" id="KW-0808">Transferase</keyword>
<dbReference type="PANTHER" id="PTHR43289:SF6">
    <property type="entry name" value="SERINE_THREONINE-PROTEIN KINASE NEKL-3"/>
    <property type="match status" value="1"/>
</dbReference>
<keyword evidence="5 11" id="KW-0418">Kinase</keyword>
<evidence type="ECO:0000313" key="12">
    <source>
        <dbReference type="Proteomes" id="UP000183760"/>
    </source>
</evidence>
<dbReference type="EMBL" id="FOIB01000014">
    <property type="protein sequence ID" value="SEU39562.1"/>
    <property type="molecule type" value="Genomic_DNA"/>
</dbReference>
<dbReference type="Gene3D" id="1.10.510.10">
    <property type="entry name" value="Transferase(Phosphotransferase) domain 1"/>
    <property type="match status" value="1"/>
</dbReference>
<reference evidence="10 13" key="2">
    <citation type="submission" date="2019-07" db="EMBL/GenBank/DDBJ databases">
        <title>Whole genome shotgun sequence of Myxococcus fulvus NBRC 100333.</title>
        <authorList>
            <person name="Hosoyama A."/>
            <person name="Uohara A."/>
            <person name="Ohji S."/>
            <person name="Ichikawa N."/>
        </authorList>
    </citation>
    <scope>NUCLEOTIDE SEQUENCE [LARGE SCALE GENOMIC DNA]</scope>
    <source>
        <strain evidence="10 13">NBRC 100333</strain>
    </source>
</reference>
<evidence type="ECO:0000256" key="6">
    <source>
        <dbReference type="ARBA" id="ARBA00022840"/>
    </source>
</evidence>